<evidence type="ECO:0000313" key="2">
    <source>
        <dbReference type="EMBL" id="CAI2718729.1"/>
    </source>
</evidence>
<sequence>MDIDPEIIEKSKNEIPEFKRLFEEHTRLKHQVEELNKRPFLTPEQELERKKFQKRKLNLKDQLEKLLETNGQEAG</sequence>
<dbReference type="RefSeq" id="WP_282011612.1">
    <property type="nucleotide sequence ID" value="NZ_OX336137.1"/>
</dbReference>
<evidence type="ECO:0008006" key="4">
    <source>
        <dbReference type="Google" id="ProtNLM"/>
    </source>
</evidence>
<protein>
    <recommendedName>
        <fullName evidence="4">DUF465 domain-containing protein</fullName>
    </recommendedName>
</protein>
<keyword evidence="3" id="KW-1185">Reference proteome</keyword>
<dbReference type="Gene3D" id="6.10.280.50">
    <property type="match status" value="1"/>
</dbReference>
<proteinExistence type="predicted"/>
<feature type="coiled-coil region" evidence="1">
    <location>
        <begin position="18"/>
        <end position="69"/>
    </location>
</feature>
<gene>
    <name evidence="2" type="ORF">NSPWAT_1873</name>
</gene>
<dbReference type="InterPro" id="IPR038444">
    <property type="entry name" value="DUF465_sf"/>
</dbReference>
<evidence type="ECO:0000313" key="3">
    <source>
        <dbReference type="Proteomes" id="UP001157733"/>
    </source>
</evidence>
<dbReference type="EMBL" id="OX336137">
    <property type="protein sequence ID" value="CAI2718729.1"/>
    <property type="molecule type" value="Genomic_DNA"/>
</dbReference>
<reference evidence="2 3" key="1">
    <citation type="submission" date="2022-09" db="EMBL/GenBank/DDBJ databases">
        <authorList>
            <person name="Kop L."/>
        </authorList>
    </citation>
    <scope>NUCLEOTIDE SEQUENCE [LARGE SCALE GENOMIC DNA]</scope>
    <source>
        <strain evidence="2 3">347</strain>
    </source>
</reference>
<dbReference type="InterPro" id="IPR007420">
    <property type="entry name" value="DUF465"/>
</dbReference>
<evidence type="ECO:0000256" key="1">
    <source>
        <dbReference type="SAM" id="Coils"/>
    </source>
</evidence>
<dbReference type="Pfam" id="PF04325">
    <property type="entry name" value="DUF465"/>
    <property type="match status" value="1"/>
</dbReference>
<accession>A0ABN8VY82</accession>
<organism evidence="2 3">
    <name type="scientific">Nitrospina watsonii</name>
    <dbReference type="NCBI Taxonomy" id="1323948"/>
    <lineage>
        <taxon>Bacteria</taxon>
        <taxon>Pseudomonadati</taxon>
        <taxon>Nitrospinota/Tectimicrobiota group</taxon>
        <taxon>Nitrospinota</taxon>
        <taxon>Nitrospinia</taxon>
        <taxon>Nitrospinales</taxon>
        <taxon>Nitrospinaceae</taxon>
        <taxon>Nitrospina</taxon>
    </lineage>
</organism>
<keyword evidence="1" id="KW-0175">Coiled coil</keyword>
<name>A0ABN8VY82_9BACT</name>
<dbReference type="Proteomes" id="UP001157733">
    <property type="component" value="Chromosome"/>
</dbReference>